<evidence type="ECO:0000256" key="1">
    <source>
        <dbReference type="SAM" id="MobiDB-lite"/>
    </source>
</evidence>
<dbReference type="Proteomes" id="UP000011021">
    <property type="component" value="Unassembled WGS sequence"/>
</dbReference>
<reference evidence="3 4" key="1">
    <citation type="submission" date="2010-12" db="EMBL/GenBank/DDBJ databases">
        <authorList>
            <person name="Muzny D."/>
            <person name="Qin X."/>
            <person name="Deng J."/>
            <person name="Jiang H."/>
            <person name="Liu Y."/>
            <person name="Qu J."/>
            <person name="Song X.-Z."/>
            <person name="Zhang L."/>
            <person name="Thornton R."/>
            <person name="Coyle M."/>
            <person name="Francisco L."/>
            <person name="Jackson L."/>
            <person name="Javaid M."/>
            <person name="Korchina V."/>
            <person name="Kovar C."/>
            <person name="Mata R."/>
            <person name="Mathew T."/>
            <person name="Ngo R."/>
            <person name="Nguyen L."/>
            <person name="Nguyen N."/>
            <person name="Okwuonu G."/>
            <person name="Ongeri F."/>
            <person name="Pham C."/>
            <person name="Simmons D."/>
            <person name="Wilczek-Boney K."/>
            <person name="Hale W."/>
            <person name="Jakkamsetti A."/>
            <person name="Pham P."/>
            <person name="Ruth R."/>
            <person name="San Lucas F."/>
            <person name="Warren J."/>
            <person name="Zhang J."/>
            <person name="Zhao Z."/>
            <person name="Zhou C."/>
            <person name="Zhu D."/>
            <person name="Lee S."/>
            <person name="Bess C."/>
            <person name="Blankenburg K."/>
            <person name="Forbes L."/>
            <person name="Fu Q."/>
            <person name="Gubbala S."/>
            <person name="Hirani K."/>
            <person name="Jayaseelan J.C."/>
            <person name="Lara F."/>
            <person name="Munidasa M."/>
            <person name="Palculict T."/>
            <person name="Patil S."/>
            <person name="Pu L.-L."/>
            <person name="Saada N."/>
            <person name="Tang L."/>
            <person name="Weissenberger G."/>
            <person name="Zhu Y."/>
            <person name="Hemphill L."/>
            <person name="Shang Y."/>
            <person name="Youmans B."/>
            <person name="Ayvaz T."/>
            <person name="Ross M."/>
            <person name="Santibanez J."/>
            <person name="Aqrawi P."/>
            <person name="Gross S."/>
            <person name="Joshi V."/>
            <person name="Fowler G."/>
            <person name="Nazareth L."/>
            <person name="Reid J."/>
            <person name="Worley K."/>
            <person name="Petrosino J."/>
            <person name="Highlander S."/>
            <person name="Gibbs R."/>
        </authorList>
    </citation>
    <scope>NUCLEOTIDE SEQUENCE [LARGE SCALE GENOMIC DNA]</scope>
    <source>
        <strain evidence="3 4">ATCC 51599</strain>
    </source>
</reference>
<gene>
    <name evidence="3" type="ORF">HMPREF0551_2617</name>
</gene>
<dbReference type="Pfam" id="PF13723">
    <property type="entry name" value="Ketoacyl-synt_2"/>
    <property type="match status" value="1"/>
</dbReference>
<dbReference type="eggNOG" id="ENOG502Z84A">
    <property type="taxonomic scope" value="Bacteria"/>
</dbReference>
<name>E7S0Q6_9BURK</name>
<dbReference type="EMBL" id="AEQP01000024">
    <property type="protein sequence ID" value="EFV93721.1"/>
    <property type="molecule type" value="Genomic_DNA"/>
</dbReference>
<dbReference type="STRING" id="887898.HMPREF0551_2617"/>
<protein>
    <recommendedName>
        <fullName evidence="2">Beta-ketoacyl synthase-like N-terminal domain-containing protein</fullName>
    </recommendedName>
</protein>
<feature type="compositionally biased region" description="Gly residues" evidence="1">
    <location>
        <begin position="209"/>
        <end position="219"/>
    </location>
</feature>
<dbReference type="HOGENOM" id="CLU_086378_1_0_4"/>
<dbReference type="InterPro" id="IPR014030">
    <property type="entry name" value="Ketoacyl_synth_N"/>
</dbReference>
<comment type="caution">
    <text evidence="3">The sequence shown here is derived from an EMBL/GenBank/DDBJ whole genome shotgun (WGS) entry which is preliminary data.</text>
</comment>
<evidence type="ECO:0000259" key="2">
    <source>
        <dbReference type="Pfam" id="PF13723"/>
    </source>
</evidence>
<evidence type="ECO:0000313" key="4">
    <source>
        <dbReference type="Proteomes" id="UP000011021"/>
    </source>
</evidence>
<organism evidence="3 4">
    <name type="scientific">Lautropia mirabilis ATCC 51599</name>
    <dbReference type="NCBI Taxonomy" id="887898"/>
    <lineage>
        <taxon>Bacteria</taxon>
        <taxon>Pseudomonadati</taxon>
        <taxon>Pseudomonadota</taxon>
        <taxon>Betaproteobacteria</taxon>
        <taxon>Burkholderiales</taxon>
        <taxon>Burkholderiaceae</taxon>
        <taxon>Lautropia</taxon>
    </lineage>
</organism>
<feature type="domain" description="Beta-ketoacyl synthase-like N-terminal" evidence="2">
    <location>
        <begin position="22"/>
        <end position="256"/>
    </location>
</feature>
<accession>E7S0Q6</accession>
<proteinExistence type="predicted"/>
<evidence type="ECO:0000313" key="3">
    <source>
        <dbReference type="EMBL" id="EFV93721.1"/>
    </source>
</evidence>
<dbReference type="AlphaFoldDB" id="E7S0Q6"/>
<feature type="region of interest" description="Disordered" evidence="1">
    <location>
        <begin position="198"/>
        <end position="221"/>
    </location>
</feature>
<sequence length="259" mass="28738">MLCFSIRGWRAASTRMADDDAWRAWAADPSIAQDLPPQRPALEFLGAMQRRRLSGVARLMVDAAWPLVQDDEHLPVVYVSHDGEINRSFELWLTLLKEGTVSPTSFGLSVHNALVGQWSMLRRDGSESTALCARSAQLETGVVEACGMLADGAPAVLLVVADDPLSSEYPVTAQRAPFPYALAMVLVPGDDWRLSWTREGGPMEHLPEGQGGRVPGQEGGRSSEVPYWGALDWIAHRLQDRRAFSIPGVRQRWHWQRQT</sequence>
<keyword evidence="4" id="KW-1185">Reference proteome</keyword>